<evidence type="ECO:0000256" key="3">
    <source>
        <dbReference type="SAM" id="MobiDB-lite"/>
    </source>
</evidence>
<dbReference type="InterPro" id="IPR036910">
    <property type="entry name" value="HMG_box_dom_sf"/>
</dbReference>
<dbReference type="Gene3D" id="1.10.30.10">
    <property type="entry name" value="High mobility group box domain"/>
    <property type="match status" value="1"/>
</dbReference>
<dbReference type="InterPro" id="IPR009071">
    <property type="entry name" value="HMG_box_dom"/>
</dbReference>
<gene>
    <name evidence="5" type="ORF">FOL47_003380</name>
</gene>
<dbReference type="PROSITE" id="PS50118">
    <property type="entry name" value="HMG_BOX_2"/>
    <property type="match status" value="1"/>
</dbReference>
<dbReference type="SUPFAM" id="SSF47095">
    <property type="entry name" value="HMG-box"/>
    <property type="match status" value="1"/>
</dbReference>
<evidence type="ECO:0000259" key="4">
    <source>
        <dbReference type="PROSITE" id="PS50118"/>
    </source>
</evidence>
<dbReference type="SMART" id="SM00398">
    <property type="entry name" value="HMG"/>
    <property type="match status" value="1"/>
</dbReference>
<feature type="domain" description="HMG box" evidence="4">
    <location>
        <begin position="35"/>
        <end position="105"/>
    </location>
</feature>
<dbReference type="EMBL" id="JAAPAO010000203">
    <property type="protein sequence ID" value="KAF4667791.1"/>
    <property type="molecule type" value="Genomic_DNA"/>
</dbReference>
<feature type="DNA-binding region" description="HMG box" evidence="2">
    <location>
        <begin position="35"/>
        <end position="105"/>
    </location>
</feature>
<protein>
    <recommendedName>
        <fullName evidence="4">HMG box domain-containing protein</fullName>
    </recommendedName>
</protein>
<dbReference type="GO" id="GO:0003677">
    <property type="term" value="F:DNA binding"/>
    <property type="evidence" value="ECO:0007669"/>
    <property type="project" value="UniProtKB-UniRule"/>
</dbReference>
<evidence type="ECO:0000256" key="2">
    <source>
        <dbReference type="PROSITE-ProRule" id="PRU00267"/>
    </source>
</evidence>
<keyword evidence="6" id="KW-1185">Reference proteome</keyword>
<dbReference type="PANTHER" id="PTHR48112:SF22">
    <property type="entry name" value="MITOCHONDRIAL TRANSCRIPTION FACTOR A, ISOFORM B"/>
    <property type="match status" value="1"/>
</dbReference>
<evidence type="ECO:0000256" key="1">
    <source>
        <dbReference type="ARBA" id="ARBA00023125"/>
    </source>
</evidence>
<dbReference type="GO" id="GO:0005634">
    <property type="term" value="C:nucleus"/>
    <property type="evidence" value="ECO:0007669"/>
    <property type="project" value="UniProtKB-UniRule"/>
</dbReference>
<dbReference type="AlphaFoldDB" id="A0A7J6M9T3"/>
<organism evidence="5 6">
    <name type="scientific">Perkinsus chesapeaki</name>
    <name type="common">Clam parasite</name>
    <name type="synonym">Perkinsus andrewsi</name>
    <dbReference type="NCBI Taxonomy" id="330153"/>
    <lineage>
        <taxon>Eukaryota</taxon>
        <taxon>Sar</taxon>
        <taxon>Alveolata</taxon>
        <taxon>Perkinsozoa</taxon>
        <taxon>Perkinsea</taxon>
        <taxon>Perkinsida</taxon>
        <taxon>Perkinsidae</taxon>
        <taxon>Perkinsus</taxon>
    </lineage>
</organism>
<feature type="compositionally biased region" description="Basic residues" evidence="3">
    <location>
        <begin position="1"/>
        <end position="12"/>
    </location>
</feature>
<keyword evidence="1 2" id="KW-0238">DNA-binding</keyword>
<proteinExistence type="predicted"/>
<dbReference type="PANTHER" id="PTHR48112">
    <property type="entry name" value="HIGH MOBILITY GROUP PROTEIN DSP1"/>
    <property type="match status" value="1"/>
</dbReference>
<sequence length="106" mass="12032">MAATKKTTKASPKKSTPTKVKKVTKGKSDDGKPKIKRSISAYFFFMQKNRDKIMKESGLQSRDIGELAKKMGEAWKAMSEKEKAPYNKLAEDDKKRYEREKKAAGL</sequence>
<evidence type="ECO:0000313" key="5">
    <source>
        <dbReference type="EMBL" id="KAF4667791.1"/>
    </source>
</evidence>
<accession>A0A7J6M9T3</accession>
<keyword evidence="2" id="KW-0539">Nucleus</keyword>
<dbReference type="OrthoDB" id="1919336at2759"/>
<dbReference type="GO" id="GO:0006357">
    <property type="term" value="P:regulation of transcription by RNA polymerase II"/>
    <property type="evidence" value="ECO:0007669"/>
    <property type="project" value="TreeGrafter"/>
</dbReference>
<dbReference type="InterPro" id="IPR050342">
    <property type="entry name" value="HMGB"/>
</dbReference>
<comment type="caution">
    <text evidence="5">The sequence shown here is derived from an EMBL/GenBank/DDBJ whole genome shotgun (WGS) entry which is preliminary data.</text>
</comment>
<name>A0A7J6M9T3_PERCH</name>
<dbReference type="Pfam" id="PF00505">
    <property type="entry name" value="HMG_box"/>
    <property type="match status" value="1"/>
</dbReference>
<evidence type="ECO:0000313" key="6">
    <source>
        <dbReference type="Proteomes" id="UP000591131"/>
    </source>
</evidence>
<feature type="region of interest" description="Disordered" evidence="3">
    <location>
        <begin position="1"/>
        <end position="33"/>
    </location>
</feature>
<reference evidence="5 6" key="1">
    <citation type="submission" date="2020-04" db="EMBL/GenBank/DDBJ databases">
        <title>Perkinsus chesapeaki whole genome sequence.</title>
        <authorList>
            <person name="Bogema D.R."/>
        </authorList>
    </citation>
    <scope>NUCLEOTIDE SEQUENCE [LARGE SCALE GENOMIC DNA]</scope>
    <source>
        <strain evidence="5">ATCC PRA-425</strain>
    </source>
</reference>
<dbReference type="Proteomes" id="UP000591131">
    <property type="component" value="Unassembled WGS sequence"/>
</dbReference>